<dbReference type="RefSeq" id="WP_386103310.1">
    <property type="nucleotide sequence ID" value="NZ_JBHUOZ010000003.1"/>
</dbReference>
<evidence type="ECO:0000313" key="2">
    <source>
        <dbReference type="Proteomes" id="UP001597511"/>
    </source>
</evidence>
<keyword evidence="2" id="KW-1185">Reference proteome</keyword>
<accession>A0ABW6ABZ8</accession>
<name>A0ABW6ABZ8_9BACT</name>
<evidence type="ECO:0000313" key="1">
    <source>
        <dbReference type="EMBL" id="MFD2922015.1"/>
    </source>
</evidence>
<reference evidence="2" key="1">
    <citation type="journal article" date="2019" name="Int. J. Syst. Evol. Microbiol.">
        <title>The Global Catalogue of Microorganisms (GCM) 10K type strain sequencing project: providing services to taxonomists for standard genome sequencing and annotation.</title>
        <authorList>
            <consortium name="The Broad Institute Genomics Platform"/>
            <consortium name="The Broad Institute Genome Sequencing Center for Infectious Disease"/>
            <person name="Wu L."/>
            <person name="Ma J."/>
        </authorList>
    </citation>
    <scope>NUCLEOTIDE SEQUENCE [LARGE SCALE GENOMIC DNA]</scope>
    <source>
        <strain evidence="2">KCTC 23299</strain>
    </source>
</reference>
<organism evidence="1 2">
    <name type="scientific">Terrimonas rubra</name>
    <dbReference type="NCBI Taxonomy" id="1035890"/>
    <lineage>
        <taxon>Bacteria</taxon>
        <taxon>Pseudomonadati</taxon>
        <taxon>Bacteroidota</taxon>
        <taxon>Chitinophagia</taxon>
        <taxon>Chitinophagales</taxon>
        <taxon>Chitinophagaceae</taxon>
        <taxon>Terrimonas</taxon>
    </lineage>
</organism>
<sequence>MNYFEELALEIEKRHPKIEYKGVEINLTPFQYMLTHLGDLAERVFNILNGATINIMKDNQGFLISKDERVLVWKRDRTPYYNVEEFSTETLNHESNDISFVIGEFFAYYFGGENIGSYGLPIHFKKNLIQIEELDKNNLNHLLIKNVDGSILNLNPLNVTHSGMYLTKVGSSVIWSCLQPFSVSQRLCYDLGDYEGIEKKLLEHFRIESNWAGFSHPAAAFSGFLCRFLKDVMRIESPYIIHVNRDNKISK</sequence>
<proteinExistence type="predicted"/>
<dbReference type="EMBL" id="JBHUOZ010000003">
    <property type="protein sequence ID" value="MFD2922015.1"/>
    <property type="molecule type" value="Genomic_DNA"/>
</dbReference>
<protein>
    <submittedName>
        <fullName evidence="1">Uncharacterized protein</fullName>
    </submittedName>
</protein>
<gene>
    <name evidence="1" type="ORF">ACFS6H_20005</name>
</gene>
<dbReference type="Proteomes" id="UP001597511">
    <property type="component" value="Unassembled WGS sequence"/>
</dbReference>
<comment type="caution">
    <text evidence="1">The sequence shown here is derived from an EMBL/GenBank/DDBJ whole genome shotgun (WGS) entry which is preliminary data.</text>
</comment>